<keyword evidence="2" id="KW-1185">Reference proteome</keyword>
<comment type="caution">
    <text evidence="1">The sequence shown here is derived from an EMBL/GenBank/DDBJ whole genome shotgun (WGS) entry which is preliminary data.</text>
</comment>
<sequence length="320" mass="37507">MLKFLYILTSNEKDIYYEQTLVSVLSLRHYNPQAFITLLVDDKTDKNLVGFRSEIKNLIDEYKVVPFDDRLSNMVRSRFLKTNMRNLIEGDFLYIDGDTAVVDRLDSILSNVTGSVCAVADLHAPENDKYHLKHKKMLAHKKKMNFSLSLGEKYFNSGVIFARDDVPAHEFFTKWHELYRQCAQNGIFTDQISFNEINHVLGHPIEELPGEWNCQVREAYNHLYRVKTIYPILCRSKIIHFFCTGIDGKKEPHPLMRKDFFDKIKAQQVVDEFSMQIICSAKNQFWGAPEKLDESVSFPKFFLFRQFPKVCKLLKWLNVI</sequence>
<evidence type="ECO:0008006" key="3">
    <source>
        <dbReference type="Google" id="ProtNLM"/>
    </source>
</evidence>
<dbReference type="OrthoDB" id="3034663at2"/>
<reference evidence="1 2" key="1">
    <citation type="submission" date="2017-11" db="EMBL/GenBank/DDBJ databases">
        <title>Animal gut microbial communities from fecal samples from Wisconsin, USA.</title>
        <authorList>
            <person name="Neumann A."/>
        </authorList>
    </citation>
    <scope>NUCLEOTIDE SEQUENCE [LARGE SCALE GENOMIC DNA]</scope>
    <source>
        <strain evidence="1 2">UWS3</strain>
    </source>
</reference>
<accession>A0A2M9A827</accession>
<evidence type="ECO:0000313" key="1">
    <source>
        <dbReference type="EMBL" id="PJJ41864.1"/>
    </source>
</evidence>
<organism evidence="1 2">
    <name type="scientific">Hallerella succinigenes</name>
    <dbReference type="NCBI Taxonomy" id="1896222"/>
    <lineage>
        <taxon>Bacteria</taxon>
        <taxon>Pseudomonadati</taxon>
        <taxon>Fibrobacterota</taxon>
        <taxon>Fibrobacteria</taxon>
        <taxon>Fibrobacterales</taxon>
        <taxon>Fibrobacteraceae</taxon>
        <taxon>Hallerella</taxon>
    </lineage>
</organism>
<protein>
    <recommendedName>
        <fullName evidence="3">Glycosyl transferase family 8</fullName>
    </recommendedName>
</protein>
<dbReference type="SUPFAM" id="SSF53448">
    <property type="entry name" value="Nucleotide-diphospho-sugar transferases"/>
    <property type="match status" value="1"/>
</dbReference>
<dbReference type="AlphaFoldDB" id="A0A2M9A827"/>
<dbReference type="Proteomes" id="UP000231134">
    <property type="component" value="Unassembled WGS sequence"/>
</dbReference>
<proteinExistence type="predicted"/>
<dbReference type="InterPro" id="IPR029044">
    <property type="entry name" value="Nucleotide-diphossugar_trans"/>
</dbReference>
<dbReference type="InterPro" id="IPR002495">
    <property type="entry name" value="Glyco_trans_8"/>
</dbReference>
<dbReference type="EMBL" id="PGEX01000001">
    <property type="protein sequence ID" value="PJJ41864.1"/>
    <property type="molecule type" value="Genomic_DNA"/>
</dbReference>
<dbReference type="GO" id="GO:0016757">
    <property type="term" value="F:glycosyltransferase activity"/>
    <property type="evidence" value="ECO:0007669"/>
    <property type="project" value="InterPro"/>
</dbReference>
<evidence type="ECO:0000313" key="2">
    <source>
        <dbReference type="Proteomes" id="UP000231134"/>
    </source>
</evidence>
<dbReference type="Pfam" id="PF01501">
    <property type="entry name" value="Glyco_transf_8"/>
    <property type="match status" value="1"/>
</dbReference>
<gene>
    <name evidence="1" type="ORF">BGX16_1867</name>
</gene>
<dbReference type="RefSeq" id="WP_100425783.1">
    <property type="nucleotide sequence ID" value="NZ_PGEX01000001.1"/>
</dbReference>
<dbReference type="Gene3D" id="3.90.550.10">
    <property type="entry name" value="Spore Coat Polysaccharide Biosynthesis Protein SpsA, Chain A"/>
    <property type="match status" value="1"/>
</dbReference>
<name>A0A2M9A827_9BACT</name>